<dbReference type="SUPFAM" id="SSF46689">
    <property type="entry name" value="Homeodomain-like"/>
    <property type="match status" value="1"/>
</dbReference>
<protein>
    <recommendedName>
        <fullName evidence="2">HTH tetR-type domain-containing protein</fullName>
    </recommendedName>
</protein>
<keyword evidence="1" id="KW-0238">DNA-binding</keyword>
<dbReference type="InterPro" id="IPR009057">
    <property type="entry name" value="Homeodomain-like_sf"/>
</dbReference>
<evidence type="ECO:0000256" key="1">
    <source>
        <dbReference type="ARBA" id="ARBA00023125"/>
    </source>
</evidence>
<feature type="domain" description="HTH tetR-type" evidence="2">
    <location>
        <begin position="4"/>
        <end position="64"/>
    </location>
</feature>
<dbReference type="PROSITE" id="PS50977">
    <property type="entry name" value="HTH_TETR_2"/>
    <property type="match status" value="1"/>
</dbReference>
<reference evidence="3" key="1">
    <citation type="submission" date="2019-08" db="EMBL/GenBank/DDBJ databases">
        <authorList>
            <person name="Kucharzyk K."/>
            <person name="Murdoch R.W."/>
            <person name="Higgins S."/>
            <person name="Loffler F."/>
        </authorList>
    </citation>
    <scope>NUCLEOTIDE SEQUENCE</scope>
</reference>
<dbReference type="PANTHER" id="PTHR43479">
    <property type="entry name" value="ACREF/ENVCD OPERON REPRESSOR-RELATED"/>
    <property type="match status" value="1"/>
</dbReference>
<dbReference type="PRINTS" id="PR00455">
    <property type="entry name" value="HTHTETR"/>
</dbReference>
<dbReference type="Pfam" id="PF00440">
    <property type="entry name" value="TetR_N"/>
    <property type="match status" value="1"/>
</dbReference>
<evidence type="ECO:0000313" key="3">
    <source>
        <dbReference type="EMBL" id="MPL94439.1"/>
    </source>
</evidence>
<dbReference type="GO" id="GO:0003677">
    <property type="term" value="F:DNA binding"/>
    <property type="evidence" value="ECO:0007669"/>
    <property type="project" value="UniProtKB-KW"/>
</dbReference>
<accession>A0A644VSR8</accession>
<name>A0A644VSR8_9ZZZZ</name>
<sequence length="224" mass="26663">MKKMSTKEKIFNVSIDLFSKKGYNQVSTREIAREVGIKESSIYYHYSKKEDILDSIFDYFIERMNQAESSEDDMDKLLEISPNELYHFGSEAIKYQFSSFKMIKILRLIFIEVYHNAKIRKFFIEELLNGPIEFWTVFFQNFMDRKIIKKGNPRKLAENYFGYGIFKMFELVVLNFPKDNEDIDLNLIFDDIENHFNFIIDAVSISDENIGKNKKNYIRGCMDV</sequence>
<dbReference type="InterPro" id="IPR050624">
    <property type="entry name" value="HTH-type_Tx_Regulator"/>
</dbReference>
<gene>
    <name evidence="3" type="ORF">SDC9_40593</name>
</gene>
<proteinExistence type="predicted"/>
<evidence type="ECO:0000259" key="2">
    <source>
        <dbReference type="PROSITE" id="PS50977"/>
    </source>
</evidence>
<dbReference type="EMBL" id="VSSQ01000428">
    <property type="protein sequence ID" value="MPL94439.1"/>
    <property type="molecule type" value="Genomic_DNA"/>
</dbReference>
<organism evidence="3">
    <name type="scientific">bioreactor metagenome</name>
    <dbReference type="NCBI Taxonomy" id="1076179"/>
    <lineage>
        <taxon>unclassified sequences</taxon>
        <taxon>metagenomes</taxon>
        <taxon>ecological metagenomes</taxon>
    </lineage>
</organism>
<comment type="caution">
    <text evidence="3">The sequence shown here is derived from an EMBL/GenBank/DDBJ whole genome shotgun (WGS) entry which is preliminary data.</text>
</comment>
<dbReference type="InterPro" id="IPR001647">
    <property type="entry name" value="HTH_TetR"/>
</dbReference>
<dbReference type="PANTHER" id="PTHR43479:SF11">
    <property type="entry name" value="ACREF_ENVCD OPERON REPRESSOR-RELATED"/>
    <property type="match status" value="1"/>
</dbReference>
<dbReference type="AlphaFoldDB" id="A0A644VSR8"/>
<dbReference type="Gene3D" id="1.10.357.10">
    <property type="entry name" value="Tetracycline Repressor, domain 2"/>
    <property type="match status" value="1"/>
</dbReference>